<dbReference type="SUPFAM" id="SSF103088">
    <property type="entry name" value="OmpA-like"/>
    <property type="match status" value="1"/>
</dbReference>
<dbReference type="PRINTS" id="PR01021">
    <property type="entry name" value="OMPADOMAIN"/>
</dbReference>
<dbReference type="SUPFAM" id="SSF103647">
    <property type="entry name" value="TSP type-3 repeat"/>
    <property type="match status" value="1"/>
</dbReference>
<evidence type="ECO:0000256" key="6">
    <source>
        <dbReference type="SAM" id="Coils"/>
    </source>
</evidence>
<evidence type="ECO:0000256" key="3">
    <source>
        <dbReference type="ARBA" id="ARBA00023136"/>
    </source>
</evidence>
<feature type="domain" description="OmpA-like" evidence="8">
    <location>
        <begin position="418"/>
        <end position="535"/>
    </location>
</feature>
<keyword evidence="6" id="KW-0175">Coiled coil</keyword>
<evidence type="ECO:0000259" key="8">
    <source>
        <dbReference type="PROSITE" id="PS51123"/>
    </source>
</evidence>
<dbReference type="InterPro" id="IPR050330">
    <property type="entry name" value="Bact_OuterMem_StrucFunc"/>
</dbReference>
<dbReference type="NCBIfam" id="TIGR03519">
    <property type="entry name" value="T9SS_PorP_fam"/>
    <property type="match status" value="1"/>
</dbReference>
<dbReference type="InterPro" id="IPR006664">
    <property type="entry name" value="OMP_bac"/>
</dbReference>
<dbReference type="Gene3D" id="4.10.1080.10">
    <property type="entry name" value="TSP type-3 repeat"/>
    <property type="match status" value="1"/>
</dbReference>
<keyword evidence="4" id="KW-0998">Cell outer membrane</keyword>
<dbReference type="PROSITE" id="PS51123">
    <property type="entry name" value="OMPA_2"/>
    <property type="match status" value="1"/>
</dbReference>
<dbReference type="AlphaFoldDB" id="A0A434AW66"/>
<dbReference type="InterPro" id="IPR028974">
    <property type="entry name" value="TSP_type-3_rpt"/>
</dbReference>
<dbReference type="OrthoDB" id="1108826at2"/>
<sequence length="535" mass="60975">MHKGMKEARLHQSKFICLMCILVFACFPFSQSIAQQVPLLDQYYINPVVYNPAASGANGLFNAYLMRNQKFMAFDGGQVTHVFTADASLKESKYGVGFNLTSDDVGIFNNTQALVSYAYRLKLADSHFLRFGIAAGISDFRLNMNEIQANPNDPYLINNNYKNTEFMANMGVYYTHKNLTVGITVPQLLNNAVEEQNGIQQSSYQLIRHAFLTGAYKLPIKQVKDLSLTPNVMLRYVNHSPVQYDLNLIAELANKGWFAINYRDEFSLGLNLGIHFLKNFTIGYSYDIGIRKSGRYASNNHEFLIGFHLKGKSKKVPDRILDNDISTLKTLLAEKYKKIDRLRKELEDMEKSDKLSDKDRDGVPDEVDECPETPPFYIVDDKGCPVDTDGDGVVDSEDFCPETPGSRANSGCPEQKEERIEMEQHLENVYFAFGKYYLTEYSRRKLATLIKIMKENEFYILKMHGHTDDIGTDKSNDELAYKRLITVKNYLTLNGVPGNRIIIVPHGEHMPVVANKDDKSRANNRRVAFEIYSYQ</sequence>
<dbReference type="Pfam" id="PF11751">
    <property type="entry name" value="PorP_SprF"/>
    <property type="match status" value="1"/>
</dbReference>
<dbReference type="InterPro" id="IPR036737">
    <property type="entry name" value="OmpA-like_sf"/>
</dbReference>
<dbReference type="PANTHER" id="PTHR30329:SF21">
    <property type="entry name" value="LIPOPROTEIN YIAD-RELATED"/>
    <property type="match status" value="1"/>
</dbReference>
<reference evidence="9 10" key="1">
    <citation type="submission" date="2018-11" db="EMBL/GenBank/DDBJ databases">
        <title>Parancylomarina longa gen. nov., sp. nov., isolated from sediments of southern Okinawa.</title>
        <authorList>
            <person name="Fu T."/>
        </authorList>
    </citation>
    <scope>NUCLEOTIDE SEQUENCE [LARGE SCALE GENOMIC DNA]</scope>
    <source>
        <strain evidence="9 10">T3-2 S1-C</strain>
    </source>
</reference>
<keyword evidence="10" id="KW-1185">Reference proteome</keyword>
<feature type="chain" id="PRO_5019303485" evidence="7">
    <location>
        <begin position="26"/>
        <end position="535"/>
    </location>
</feature>
<name>A0A434AW66_9BACT</name>
<dbReference type="PANTHER" id="PTHR30329">
    <property type="entry name" value="STATOR ELEMENT OF FLAGELLAR MOTOR COMPLEX"/>
    <property type="match status" value="1"/>
</dbReference>
<dbReference type="Proteomes" id="UP000282985">
    <property type="component" value="Unassembled WGS sequence"/>
</dbReference>
<keyword evidence="2 7" id="KW-0732">Signal</keyword>
<accession>A0A434AW66</accession>
<comment type="caution">
    <text evidence="9">The sequence shown here is derived from an EMBL/GenBank/DDBJ whole genome shotgun (WGS) entry which is preliminary data.</text>
</comment>
<evidence type="ECO:0000256" key="2">
    <source>
        <dbReference type="ARBA" id="ARBA00022729"/>
    </source>
</evidence>
<evidence type="ECO:0000256" key="7">
    <source>
        <dbReference type="SAM" id="SignalP"/>
    </source>
</evidence>
<keyword evidence="3 5" id="KW-0472">Membrane</keyword>
<protein>
    <submittedName>
        <fullName evidence="9">Type IX secretion system membrane protein PorP/SprF</fullName>
    </submittedName>
</protein>
<dbReference type="EMBL" id="RJJX01000006">
    <property type="protein sequence ID" value="RUT78723.1"/>
    <property type="molecule type" value="Genomic_DNA"/>
</dbReference>
<dbReference type="Pfam" id="PF00691">
    <property type="entry name" value="OmpA"/>
    <property type="match status" value="1"/>
</dbReference>
<evidence type="ECO:0000256" key="4">
    <source>
        <dbReference type="ARBA" id="ARBA00023237"/>
    </source>
</evidence>
<dbReference type="CDD" id="cd07185">
    <property type="entry name" value="OmpA_C-like"/>
    <property type="match status" value="1"/>
</dbReference>
<evidence type="ECO:0000313" key="10">
    <source>
        <dbReference type="Proteomes" id="UP000282985"/>
    </source>
</evidence>
<dbReference type="InterPro" id="IPR018247">
    <property type="entry name" value="EF_Hand_1_Ca_BS"/>
</dbReference>
<feature type="signal peptide" evidence="7">
    <location>
        <begin position="1"/>
        <end position="25"/>
    </location>
</feature>
<proteinExistence type="predicted"/>
<feature type="coiled-coil region" evidence="6">
    <location>
        <begin position="325"/>
        <end position="352"/>
    </location>
</feature>
<dbReference type="Pfam" id="PF02412">
    <property type="entry name" value="TSP_3"/>
    <property type="match status" value="2"/>
</dbReference>
<dbReference type="InterPro" id="IPR003367">
    <property type="entry name" value="Thrombospondin_3-like_rpt"/>
</dbReference>
<dbReference type="PROSITE" id="PS51257">
    <property type="entry name" value="PROKAR_LIPOPROTEIN"/>
    <property type="match status" value="1"/>
</dbReference>
<dbReference type="GO" id="GO:0005509">
    <property type="term" value="F:calcium ion binding"/>
    <property type="evidence" value="ECO:0007669"/>
    <property type="project" value="InterPro"/>
</dbReference>
<dbReference type="Gene3D" id="3.30.1330.60">
    <property type="entry name" value="OmpA-like domain"/>
    <property type="match status" value="1"/>
</dbReference>
<organism evidence="9 10">
    <name type="scientific">Ancylomarina longa</name>
    <dbReference type="NCBI Taxonomy" id="2487017"/>
    <lineage>
        <taxon>Bacteria</taxon>
        <taxon>Pseudomonadati</taxon>
        <taxon>Bacteroidota</taxon>
        <taxon>Bacteroidia</taxon>
        <taxon>Marinilabiliales</taxon>
        <taxon>Marinifilaceae</taxon>
        <taxon>Ancylomarina</taxon>
    </lineage>
</organism>
<dbReference type="PROSITE" id="PS00018">
    <property type="entry name" value="EF_HAND_1"/>
    <property type="match status" value="1"/>
</dbReference>
<dbReference type="InterPro" id="IPR019861">
    <property type="entry name" value="PorP/SprF_Bacteroidetes"/>
</dbReference>
<evidence type="ECO:0000256" key="1">
    <source>
        <dbReference type="ARBA" id="ARBA00004442"/>
    </source>
</evidence>
<evidence type="ECO:0000256" key="5">
    <source>
        <dbReference type="PROSITE-ProRule" id="PRU00473"/>
    </source>
</evidence>
<dbReference type="InterPro" id="IPR006665">
    <property type="entry name" value="OmpA-like"/>
</dbReference>
<dbReference type="GO" id="GO:0007155">
    <property type="term" value="P:cell adhesion"/>
    <property type="evidence" value="ECO:0007669"/>
    <property type="project" value="InterPro"/>
</dbReference>
<gene>
    <name evidence="9" type="ORF">DLK05_06170</name>
</gene>
<comment type="subcellular location">
    <subcellularLocation>
        <location evidence="1">Cell outer membrane</location>
    </subcellularLocation>
</comment>
<evidence type="ECO:0000313" key="9">
    <source>
        <dbReference type="EMBL" id="RUT78723.1"/>
    </source>
</evidence>
<dbReference type="GO" id="GO:0009279">
    <property type="term" value="C:cell outer membrane"/>
    <property type="evidence" value="ECO:0007669"/>
    <property type="project" value="UniProtKB-SubCell"/>
</dbReference>